<dbReference type="CDD" id="cd03194">
    <property type="entry name" value="GST_C_3"/>
    <property type="match status" value="1"/>
</dbReference>
<reference evidence="2 3" key="1">
    <citation type="submission" date="2021-04" db="EMBL/GenBank/DDBJ databases">
        <authorList>
            <person name="Pira H."/>
            <person name="Risdian C."/>
            <person name="Wink J."/>
        </authorList>
    </citation>
    <scope>NUCLEOTIDE SEQUENCE [LARGE SCALE GENOMIC DNA]</scope>
    <source>
        <strain evidence="2 3">WHA3</strain>
    </source>
</reference>
<organism evidence="2 3">
    <name type="scientific">Pacificimonas pallii</name>
    <dbReference type="NCBI Taxonomy" id="2827236"/>
    <lineage>
        <taxon>Bacteria</taxon>
        <taxon>Pseudomonadati</taxon>
        <taxon>Pseudomonadota</taxon>
        <taxon>Alphaproteobacteria</taxon>
        <taxon>Sphingomonadales</taxon>
        <taxon>Sphingosinicellaceae</taxon>
        <taxon>Pacificimonas</taxon>
    </lineage>
</organism>
<protein>
    <submittedName>
        <fullName evidence="2">Glutathione S-transferase</fullName>
    </submittedName>
</protein>
<gene>
    <name evidence="2" type="ORF">KCG44_05850</name>
</gene>
<accession>A0ABS6SEL7</accession>
<dbReference type="InterPro" id="IPR040079">
    <property type="entry name" value="Glutathione_S-Trfase"/>
</dbReference>
<dbReference type="PROSITE" id="PS50404">
    <property type="entry name" value="GST_NTER"/>
    <property type="match status" value="1"/>
</dbReference>
<comment type="caution">
    <text evidence="2">The sequence shown here is derived from an EMBL/GenBank/DDBJ whole genome shotgun (WGS) entry which is preliminary data.</text>
</comment>
<sequence>MRIIMGNKRYSSWSLRGWLAVKQSGQPFDELVVPMMTDEWWEKKADPALMPSSRVPTLWDGGTAIWESLAIIDWLADRYGQAAYWPVDGAARAFARSIAAEMHAGFTSLRSQCPMDVLASYPGYRLTDDTQKDVSRISGLWAEARREYGTNGPYLFGSFGAADMMFAPVVMRFRTYGVTLNGDAGIYQDTMCSHPWVTEWCAAAADEPADWTITSYADLAAKYV</sequence>
<keyword evidence="3" id="KW-1185">Reference proteome</keyword>
<dbReference type="PANTHER" id="PTHR42673:SF4">
    <property type="entry name" value="MALEYLACETOACETATE ISOMERASE"/>
    <property type="match status" value="1"/>
</dbReference>
<proteinExistence type="predicted"/>
<dbReference type="PANTHER" id="PTHR42673">
    <property type="entry name" value="MALEYLACETOACETATE ISOMERASE"/>
    <property type="match status" value="1"/>
</dbReference>
<dbReference type="SFLD" id="SFLDS00019">
    <property type="entry name" value="Glutathione_Transferase_(cytos"/>
    <property type="match status" value="1"/>
</dbReference>
<name>A0ABS6SEL7_9SPHN</name>
<dbReference type="Pfam" id="PF13409">
    <property type="entry name" value="GST_N_2"/>
    <property type="match status" value="1"/>
</dbReference>
<dbReference type="Proteomes" id="UP000722336">
    <property type="component" value="Unassembled WGS sequence"/>
</dbReference>
<dbReference type="EMBL" id="JAGSPA010000002">
    <property type="protein sequence ID" value="MBV7256307.1"/>
    <property type="molecule type" value="Genomic_DNA"/>
</dbReference>
<evidence type="ECO:0000313" key="3">
    <source>
        <dbReference type="Proteomes" id="UP000722336"/>
    </source>
</evidence>
<dbReference type="Pfam" id="PF13410">
    <property type="entry name" value="GST_C_2"/>
    <property type="match status" value="1"/>
</dbReference>
<evidence type="ECO:0000313" key="2">
    <source>
        <dbReference type="EMBL" id="MBV7256307.1"/>
    </source>
</evidence>
<feature type="domain" description="GST N-terminal" evidence="1">
    <location>
        <begin position="1"/>
        <end position="83"/>
    </location>
</feature>
<dbReference type="InterPro" id="IPR004045">
    <property type="entry name" value="Glutathione_S-Trfase_N"/>
</dbReference>
<dbReference type="RefSeq" id="WP_218444894.1">
    <property type="nucleotide sequence ID" value="NZ_JAGSPA010000002.1"/>
</dbReference>
<evidence type="ECO:0000259" key="1">
    <source>
        <dbReference type="PROSITE" id="PS50404"/>
    </source>
</evidence>